<sequence>MIPSSSRSGNSLFAAASLFAVLNLLCQSIFFEATAFQPNALYRINHFKNDAPRFRFPTAHYAAKKKKQSNDDDDSDNEAIISIPSTTAARKKLLAKRKQVEADSAFSKSSSKISIKNDYQQSKTKRFDDYYAYTAPSSKDDDDDDDNDNSYLIDLKKKIDQKIMRNNWNRTGQRRPRVNGNTLLQQQQSSQQSSSIITPGQLLPEVHVQHETDSMQSLLGYNHFEGEWSDRNSTTYHVAIVFGKGLIHDQISIEYATRIRTLVKMLKEEEGFRPKLICFTGGNKNTEESGSNSNENNSISDASAGYVYFRHLCASQDIHLDHSQTNVWVDKQNGNERETMERVASELWRKYIKTWLQERPLTERLNQNYGVGWHILERRVDIHFTLVSTEYHLCNLNDVHHRSPGKSFLQPLVSLRGLVGSDRWVNKDELEAMDPNYSSSVHVRSSSNSGSSSSSLLPTSSSDSSGRARFAGIENSVDTSWSFQYATFPFLHGKEDSIVFLGQCYLLGEELTPLLVNMKGVVEQTEFFQRDNYLLLTSIRRSLVSLVEALYTDKGQSIRAGVIKYFESQGRNRFTKEDVKIIVLLESALLNLGRCIDLVKPAGLLAGSVPAPTWARALDALEKSMNNIQVVCDPDQPLDPKDWGKL</sequence>
<proteinExistence type="predicted"/>
<gene>
    <name evidence="3" type="ORF">QTG54_005683</name>
</gene>
<protein>
    <submittedName>
        <fullName evidence="3">Uncharacterized protein</fullName>
    </submittedName>
</protein>
<evidence type="ECO:0000313" key="4">
    <source>
        <dbReference type="Proteomes" id="UP001224775"/>
    </source>
</evidence>
<dbReference type="AlphaFoldDB" id="A0AAD9DDY8"/>
<evidence type="ECO:0000313" key="3">
    <source>
        <dbReference type="EMBL" id="KAK1744086.1"/>
    </source>
</evidence>
<keyword evidence="4" id="KW-1185">Reference proteome</keyword>
<comment type="caution">
    <text evidence="3">The sequence shown here is derived from an EMBL/GenBank/DDBJ whole genome shotgun (WGS) entry which is preliminary data.</text>
</comment>
<dbReference type="Proteomes" id="UP001224775">
    <property type="component" value="Unassembled WGS sequence"/>
</dbReference>
<name>A0AAD9DDY8_9STRA</name>
<feature type="compositionally biased region" description="Low complexity" evidence="1">
    <location>
        <begin position="441"/>
        <end position="465"/>
    </location>
</feature>
<feature type="chain" id="PRO_5041963780" evidence="2">
    <location>
        <begin position="29"/>
        <end position="646"/>
    </location>
</feature>
<evidence type="ECO:0000256" key="2">
    <source>
        <dbReference type="SAM" id="SignalP"/>
    </source>
</evidence>
<reference evidence="3" key="1">
    <citation type="submission" date="2023-06" db="EMBL/GenBank/DDBJ databases">
        <title>Survivors Of The Sea: Transcriptome response of Skeletonema marinoi to long-term dormancy.</title>
        <authorList>
            <person name="Pinder M.I.M."/>
            <person name="Kourtchenko O."/>
            <person name="Robertson E.K."/>
            <person name="Larsson T."/>
            <person name="Maumus F."/>
            <person name="Osuna-Cruz C.M."/>
            <person name="Vancaester E."/>
            <person name="Stenow R."/>
            <person name="Vandepoele K."/>
            <person name="Ploug H."/>
            <person name="Bruchert V."/>
            <person name="Godhe A."/>
            <person name="Topel M."/>
        </authorList>
    </citation>
    <scope>NUCLEOTIDE SEQUENCE</scope>
    <source>
        <strain evidence="3">R05AC</strain>
    </source>
</reference>
<organism evidence="3 4">
    <name type="scientific">Skeletonema marinoi</name>
    <dbReference type="NCBI Taxonomy" id="267567"/>
    <lineage>
        <taxon>Eukaryota</taxon>
        <taxon>Sar</taxon>
        <taxon>Stramenopiles</taxon>
        <taxon>Ochrophyta</taxon>
        <taxon>Bacillariophyta</taxon>
        <taxon>Coscinodiscophyceae</taxon>
        <taxon>Thalassiosirophycidae</taxon>
        <taxon>Thalassiosirales</taxon>
        <taxon>Skeletonemataceae</taxon>
        <taxon>Skeletonema</taxon>
        <taxon>Skeletonema marinoi-dohrnii complex</taxon>
    </lineage>
</organism>
<feature type="signal peptide" evidence="2">
    <location>
        <begin position="1"/>
        <end position="28"/>
    </location>
</feature>
<keyword evidence="2" id="KW-0732">Signal</keyword>
<accession>A0AAD9DDY8</accession>
<feature type="region of interest" description="Disordered" evidence="1">
    <location>
        <begin position="441"/>
        <end position="466"/>
    </location>
</feature>
<dbReference type="EMBL" id="JATAAI010000008">
    <property type="protein sequence ID" value="KAK1744086.1"/>
    <property type="molecule type" value="Genomic_DNA"/>
</dbReference>
<evidence type="ECO:0000256" key="1">
    <source>
        <dbReference type="SAM" id="MobiDB-lite"/>
    </source>
</evidence>